<sequence>MKEHAFPIGIGTCNTRIQCLCKLKRTKEAKEVLDGWLFLVHGYCKEGKMDKAKDVFEEMVKNGCKPDSNCYFTLVSHMCKGGEFEEALKVCKQSMEKGLLPNFSTMKMLVVGIGKGSMVQEARELVGEMKERFPEKAHMWDEVKEILSKSEDA</sequence>
<comment type="similarity">
    <text evidence="1">Belongs to the PPR family. P subfamily.</text>
</comment>
<reference evidence="4" key="2">
    <citation type="submission" date="2022-01" db="EMBL/GenBank/DDBJ databases">
        <authorList>
            <person name="Yamashiro T."/>
            <person name="Shiraishi A."/>
            <person name="Satake H."/>
            <person name="Nakayama K."/>
        </authorList>
    </citation>
    <scope>NUCLEOTIDE SEQUENCE</scope>
</reference>
<dbReference type="InterPro" id="IPR050667">
    <property type="entry name" value="PPR-containing_protein"/>
</dbReference>
<dbReference type="Gene3D" id="1.25.40.10">
    <property type="entry name" value="Tetratricopeptide repeat domain"/>
    <property type="match status" value="1"/>
</dbReference>
<evidence type="ECO:0000256" key="2">
    <source>
        <dbReference type="ARBA" id="ARBA00022737"/>
    </source>
</evidence>
<dbReference type="EMBL" id="BQNB010009108">
    <property type="protein sequence ID" value="GJS58851.1"/>
    <property type="molecule type" value="Genomic_DNA"/>
</dbReference>
<dbReference type="SUPFAM" id="SSF48452">
    <property type="entry name" value="TPR-like"/>
    <property type="match status" value="1"/>
</dbReference>
<feature type="repeat" description="PPR" evidence="3">
    <location>
        <begin position="32"/>
        <end position="66"/>
    </location>
</feature>
<dbReference type="NCBIfam" id="TIGR00756">
    <property type="entry name" value="PPR"/>
    <property type="match status" value="3"/>
</dbReference>
<protein>
    <submittedName>
        <fullName evidence="4">Pentatricopeptide repeat-containing protein</fullName>
    </submittedName>
</protein>
<keyword evidence="5" id="KW-1185">Reference proteome</keyword>
<organism evidence="4 5">
    <name type="scientific">Tanacetum coccineum</name>
    <dbReference type="NCBI Taxonomy" id="301880"/>
    <lineage>
        <taxon>Eukaryota</taxon>
        <taxon>Viridiplantae</taxon>
        <taxon>Streptophyta</taxon>
        <taxon>Embryophyta</taxon>
        <taxon>Tracheophyta</taxon>
        <taxon>Spermatophyta</taxon>
        <taxon>Magnoliopsida</taxon>
        <taxon>eudicotyledons</taxon>
        <taxon>Gunneridae</taxon>
        <taxon>Pentapetalae</taxon>
        <taxon>asterids</taxon>
        <taxon>campanulids</taxon>
        <taxon>Asterales</taxon>
        <taxon>Asteraceae</taxon>
        <taxon>Asteroideae</taxon>
        <taxon>Anthemideae</taxon>
        <taxon>Anthemidinae</taxon>
        <taxon>Tanacetum</taxon>
    </lineage>
</organism>
<accession>A0ABQ4X0Y6</accession>
<evidence type="ECO:0000256" key="1">
    <source>
        <dbReference type="ARBA" id="ARBA00007626"/>
    </source>
</evidence>
<dbReference type="InterPro" id="IPR011990">
    <property type="entry name" value="TPR-like_helical_dom_sf"/>
</dbReference>
<dbReference type="Proteomes" id="UP001151760">
    <property type="component" value="Unassembled WGS sequence"/>
</dbReference>
<proteinExistence type="inferred from homology"/>
<evidence type="ECO:0000256" key="3">
    <source>
        <dbReference type="PROSITE-ProRule" id="PRU00708"/>
    </source>
</evidence>
<name>A0ABQ4X0Y6_9ASTR</name>
<dbReference type="PROSITE" id="PS51375">
    <property type="entry name" value="PPR"/>
    <property type="match status" value="2"/>
</dbReference>
<dbReference type="InterPro" id="IPR002885">
    <property type="entry name" value="PPR_rpt"/>
</dbReference>
<evidence type="ECO:0000313" key="5">
    <source>
        <dbReference type="Proteomes" id="UP001151760"/>
    </source>
</evidence>
<dbReference type="PANTHER" id="PTHR47939">
    <property type="entry name" value="MEMBRANE-ASSOCIATED SALT-INDUCIBLE PROTEIN-LIKE"/>
    <property type="match status" value="1"/>
</dbReference>
<gene>
    <name evidence="4" type="ORF">Tco_0653635</name>
</gene>
<keyword evidence="2" id="KW-0677">Repeat</keyword>
<reference evidence="4" key="1">
    <citation type="journal article" date="2022" name="Int. J. Mol. Sci.">
        <title>Draft Genome of Tanacetum Coccineum: Genomic Comparison of Closely Related Tanacetum-Family Plants.</title>
        <authorList>
            <person name="Yamashiro T."/>
            <person name="Shiraishi A."/>
            <person name="Nakayama K."/>
            <person name="Satake H."/>
        </authorList>
    </citation>
    <scope>NUCLEOTIDE SEQUENCE</scope>
</reference>
<feature type="repeat" description="PPR" evidence="3">
    <location>
        <begin position="67"/>
        <end position="101"/>
    </location>
</feature>
<comment type="caution">
    <text evidence="4">The sequence shown here is derived from an EMBL/GenBank/DDBJ whole genome shotgun (WGS) entry which is preliminary data.</text>
</comment>
<dbReference type="PANTHER" id="PTHR47939:SF9">
    <property type="entry name" value="(WILD MALAYSIAN BANANA) HYPOTHETICAL PROTEIN"/>
    <property type="match status" value="1"/>
</dbReference>
<evidence type="ECO:0000313" key="4">
    <source>
        <dbReference type="EMBL" id="GJS58851.1"/>
    </source>
</evidence>
<dbReference type="Pfam" id="PF01535">
    <property type="entry name" value="PPR"/>
    <property type="match status" value="2"/>
</dbReference>
<dbReference type="Pfam" id="PF13041">
    <property type="entry name" value="PPR_2"/>
    <property type="match status" value="1"/>
</dbReference>